<accession>A0ABD4AQA8</accession>
<dbReference type="Proteomes" id="UP000034400">
    <property type="component" value="Unassembled WGS sequence"/>
</dbReference>
<sequence>MRGWVAGGHRALDARLQDEVAVLLAIERGAVTAHFREGMGMFEVPDVITDKNPLSAFMNAPDLNSWLGIRDARAALCVSMG</sequence>
<comment type="caution">
    <text evidence="1">The sequence shown here is derived from an EMBL/GenBank/DDBJ whole genome shotgun (WGS) entry which is preliminary data.</text>
</comment>
<name>A0ABD4AQA8_9BURK</name>
<organism evidence="1 2">
    <name type="scientific">Burkholderia contaminans LMG 23361</name>
    <dbReference type="NCBI Taxonomy" id="1334628"/>
    <lineage>
        <taxon>Bacteria</taxon>
        <taxon>Pseudomonadati</taxon>
        <taxon>Pseudomonadota</taxon>
        <taxon>Betaproteobacteria</taxon>
        <taxon>Burkholderiales</taxon>
        <taxon>Burkholderiaceae</taxon>
        <taxon>Burkholderia</taxon>
        <taxon>Burkholderia cepacia complex</taxon>
    </lineage>
</organism>
<protein>
    <submittedName>
        <fullName evidence="1">Uncharacterized protein</fullName>
    </submittedName>
</protein>
<gene>
    <name evidence="1" type="ORF">WR31_24435</name>
</gene>
<dbReference type="EMBL" id="LASD01000010">
    <property type="protein sequence ID" value="KKL36358.1"/>
    <property type="molecule type" value="Genomic_DNA"/>
</dbReference>
<dbReference type="AlphaFoldDB" id="A0ABD4AQA8"/>
<evidence type="ECO:0000313" key="1">
    <source>
        <dbReference type="EMBL" id="KKL36358.1"/>
    </source>
</evidence>
<proteinExistence type="predicted"/>
<reference evidence="1 2" key="1">
    <citation type="submission" date="2015-03" db="EMBL/GenBank/DDBJ databases">
        <title>Draft genome sequences of the Burkholderia contaminans strains LMG 23361 and FFH2055 and Burkholderia cenocepacia K56-2.</title>
        <authorList>
            <person name="Bloodworth R.A."/>
            <person name="Selin C."/>
            <person name="Lopez De Volder M.A."/>
            <person name="Degrossi J."/>
            <person name="Drevinek P."/>
            <person name="Galanternik L."/>
            <person name="Cardona S.T."/>
        </authorList>
    </citation>
    <scope>NUCLEOTIDE SEQUENCE [LARGE SCALE GENOMIC DNA]</scope>
    <source>
        <strain evidence="1 2">LMG 23361</strain>
    </source>
</reference>
<evidence type="ECO:0000313" key="2">
    <source>
        <dbReference type="Proteomes" id="UP000034400"/>
    </source>
</evidence>